<evidence type="ECO:0000256" key="1">
    <source>
        <dbReference type="SAM" id="MobiDB-lite"/>
    </source>
</evidence>
<feature type="region of interest" description="Disordered" evidence="1">
    <location>
        <begin position="223"/>
        <end position="261"/>
    </location>
</feature>
<feature type="compositionally biased region" description="Polar residues" evidence="1">
    <location>
        <begin position="700"/>
        <end position="709"/>
    </location>
</feature>
<protein>
    <recommendedName>
        <fullName evidence="6">Transposase MuDR plant domain-containing protein</fullName>
    </recommendedName>
</protein>
<keyword evidence="5" id="KW-1185">Reference proteome</keyword>
<dbReference type="Proteomes" id="UP001396334">
    <property type="component" value="Unassembled WGS sequence"/>
</dbReference>
<dbReference type="PANTHER" id="PTHR31973">
    <property type="entry name" value="POLYPROTEIN, PUTATIVE-RELATED"/>
    <property type="match status" value="1"/>
</dbReference>
<evidence type="ECO:0000313" key="4">
    <source>
        <dbReference type="EMBL" id="KAK8990612.1"/>
    </source>
</evidence>
<feature type="compositionally biased region" description="Basic and acidic residues" evidence="1">
    <location>
        <begin position="223"/>
        <end position="238"/>
    </location>
</feature>
<feature type="domain" description="PB1-like" evidence="3">
    <location>
        <begin position="4"/>
        <end position="90"/>
    </location>
</feature>
<feature type="compositionally biased region" description="Basic and acidic residues" evidence="1">
    <location>
        <begin position="630"/>
        <end position="647"/>
    </location>
</feature>
<evidence type="ECO:0000259" key="3">
    <source>
        <dbReference type="Pfam" id="PF26130"/>
    </source>
</evidence>
<dbReference type="InterPro" id="IPR004332">
    <property type="entry name" value="Transposase_MuDR"/>
</dbReference>
<feature type="region of interest" description="Disordered" evidence="1">
    <location>
        <begin position="677"/>
        <end position="709"/>
    </location>
</feature>
<feature type="compositionally biased region" description="Low complexity" evidence="1">
    <location>
        <begin position="553"/>
        <end position="566"/>
    </location>
</feature>
<feature type="compositionally biased region" description="Pro residues" evidence="1">
    <location>
        <begin position="525"/>
        <end position="540"/>
    </location>
</feature>
<organism evidence="4 5">
    <name type="scientific">Hibiscus sabdariffa</name>
    <name type="common">roselle</name>
    <dbReference type="NCBI Taxonomy" id="183260"/>
    <lineage>
        <taxon>Eukaryota</taxon>
        <taxon>Viridiplantae</taxon>
        <taxon>Streptophyta</taxon>
        <taxon>Embryophyta</taxon>
        <taxon>Tracheophyta</taxon>
        <taxon>Spermatophyta</taxon>
        <taxon>Magnoliopsida</taxon>
        <taxon>eudicotyledons</taxon>
        <taxon>Gunneridae</taxon>
        <taxon>Pentapetalae</taxon>
        <taxon>rosids</taxon>
        <taxon>malvids</taxon>
        <taxon>Malvales</taxon>
        <taxon>Malvaceae</taxon>
        <taxon>Malvoideae</taxon>
        <taxon>Hibiscus</taxon>
    </lineage>
</organism>
<evidence type="ECO:0000259" key="2">
    <source>
        <dbReference type="Pfam" id="PF03108"/>
    </source>
</evidence>
<sequence length="709" mass="79513">MLLGGNLVGNPLKYEGGTVINWGIDPDVVSHGDLCKMVEEAGYRDVKALYYLKSGCSLSDGLLLCWYNKSFCDLIGYWLVEGEIHIYVEHDVSVPEISEAPLSLPAASIETDEGYNRNNTVDDGKDVSESHVVDEGLSNINNGVGPSEVNSDERVEANINEVGEGLSPTIERENVLWLSDNDDEELQEICNHYRSFRVNEEHSRGHEEQIPPTAKDLKDLLQKPKIRSDSTKNQEKGEGSGSGSETDYLDSSDLGSYGSDDDGEVVCKKSKKDYFDPSDKVSSFQLGMIFENSKQFKATLTKYTIAKRFDFKLSKNDRDKTRVVCKGKDCPWMIYASIDSRDEHYKVKTFIDQHTCSITFKNSRASYKVVAEHFLPKLRIIPDLKLHEMIKLGKEELKLDLTMGICRRARELAKEEINGNYKYEFKRLFDYVNALRRADTDGTIDLLVERPTPNHRPRFRRFYVYFSDMKMGFRECCRPFSNEGNTFESTPQAPVHSAVEDNVFNVPLTCSTSILDVPSSGTTGPTPPAPPVPTEEPPTPHCSTEPCIPPAPTSAATHHASTAHVPSNKKGKEKVLDQFSKPTTRERKIMEGIGVYVNFNTGLEILNNAPSSNQKTTSTTAPKKKAPCKKAGEASRKPRETNKERKNATRTTSKSSALYCDELRSYMLDLGRKISIDIVDDVPNTQESNTETKKQKKGKQNMTNSNKRN</sequence>
<feature type="compositionally biased region" description="Low complexity" evidence="1">
    <location>
        <begin position="243"/>
        <end position="258"/>
    </location>
</feature>
<dbReference type="Pfam" id="PF26130">
    <property type="entry name" value="PB1-like"/>
    <property type="match status" value="1"/>
</dbReference>
<feature type="region of interest" description="Disordered" evidence="1">
    <location>
        <begin position="515"/>
        <end position="583"/>
    </location>
</feature>
<accession>A0ABR2PQ78</accession>
<dbReference type="InterPro" id="IPR058594">
    <property type="entry name" value="PB1-like_dom_pln"/>
</dbReference>
<dbReference type="PANTHER" id="PTHR31973:SF187">
    <property type="entry name" value="MUTATOR TRANSPOSASE MUDRA PROTEIN"/>
    <property type="match status" value="1"/>
</dbReference>
<feature type="domain" description="Transposase MuDR plant" evidence="2">
    <location>
        <begin position="285"/>
        <end position="343"/>
    </location>
</feature>
<reference evidence="4 5" key="1">
    <citation type="journal article" date="2024" name="G3 (Bethesda)">
        <title>Genome assembly of Hibiscus sabdariffa L. provides insights into metabolisms of medicinal natural products.</title>
        <authorList>
            <person name="Kim T."/>
        </authorList>
    </citation>
    <scope>NUCLEOTIDE SEQUENCE [LARGE SCALE GENOMIC DNA]</scope>
    <source>
        <strain evidence="4">TK-2024</strain>
        <tissue evidence="4">Old leaves</tissue>
    </source>
</reference>
<dbReference type="EMBL" id="JBBPBN010000054">
    <property type="protein sequence ID" value="KAK8990612.1"/>
    <property type="molecule type" value="Genomic_DNA"/>
</dbReference>
<dbReference type="Pfam" id="PF03108">
    <property type="entry name" value="DBD_Tnp_Mut"/>
    <property type="match status" value="1"/>
</dbReference>
<comment type="caution">
    <text evidence="4">The sequence shown here is derived from an EMBL/GenBank/DDBJ whole genome shotgun (WGS) entry which is preliminary data.</text>
</comment>
<gene>
    <name evidence="4" type="ORF">V6N11_009304</name>
</gene>
<name>A0ABR2PQ78_9ROSI</name>
<evidence type="ECO:0000313" key="5">
    <source>
        <dbReference type="Proteomes" id="UP001396334"/>
    </source>
</evidence>
<evidence type="ECO:0008006" key="6">
    <source>
        <dbReference type="Google" id="ProtNLM"/>
    </source>
</evidence>
<feature type="region of interest" description="Disordered" evidence="1">
    <location>
        <begin position="606"/>
        <end position="653"/>
    </location>
</feature>
<proteinExistence type="predicted"/>